<organism evidence="2 3">
    <name type="scientific">Carboxydothermus ferrireducens DSM 11255</name>
    <dbReference type="NCBI Taxonomy" id="1119529"/>
    <lineage>
        <taxon>Bacteria</taxon>
        <taxon>Bacillati</taxon>
        <taxon>Bacillota</taxon>
        <taxon>Clostridia</taxon>
        <taxon>Thermoanaerobacterales</taxon>
        <taxon>Thermoanaerobacteraceae</taxon>
        <taxon>Carboxydothermus</taxon>
    </lineage>
</organism>
<dbReference type="NCBIfam" id="NF033546">
    <property type="entry name" value="transpos_IS21"/>
    <property type="match status" value="1"/>
</dbReference>
<keyword evidence="3" id="KW-1185">Reference proteome</keyword>
<reference evidence="2 3" key="1">
    <citation type="submission" date="2020-07" db="EMBL/GenBank/DDBJ databases">
        <title>Genomic Encyclopedia of Type Strains, Phase III (KMG-III): the genomes of soil and plant-associated and newly described type strains.</title>
        <authorList>
            <person name="Whitman W."/>
        </authorList>
    </citation>
    <scope>NUCLEOTIDE SEQUENCE [LARGE SCALE GENOMIC DNA]</scope>
    <source>
        <strain evidence="2 3">DSM 11255</strain>
    </source>
</reference>
<evidence type="ECO:0000259" key="1">
    <source>
        <dbReference type="PROSITE" id="PS50994"/>
    </source>
</evidence>
<accession>A0ABX2R631</accession>
<dbReference type="InterPro" id="IPR001584">
    <property type="entry name" value="Integrase_cat-core"/>
</dbReference>
<evidence type="ECO:0000313" key="2">
    <source>
        <dbReference type="EMBL" id="NYE56629.1"/>
    </source>
</evidence>
<dbReference type="Gene3D" id="3.30.420.10">
    <property type="entry name" value="Ribonuclease H-like superfamily/Ribonuclease H"/>
    <property type="match status" value="1"/>
</dbReference>
<evidence type="ECO:0000313" key="3">
    <source>
        <dbReference type="Proteomes" id="UP000604066"/>
    </source>
</evidence>
<gene>
    <name evidence="2" type="ORF">HDG70_000335</name>
</gene>
<dbReference type="SUPFAM" id="SSF53098">
    <property type="entry name" value="Ribonuclease H-like"/>
    <property type="match status" value="1"/>
</dbReference>
<dbReference type="Proteomes" id="UP000604066">
    <property type="component" value="Unassembled WGS sequence"/>
</dbReference>
<feature type="domain" description="Integrase catalytic" evidence="1">
    <location>
        <begin position="124"/>
        <end position="313"/>
    </location>
</feature>
<dbReference type="PANTHER" id="PTHR35004:SF7">
    <property type="entry name" value="INTEGRASE PROTEIN"/>
    <property type="match status" value="1"/>
</dbReference>
<dbReference type="PROSITE" id="PS50994">
    <property type="entry name" value="INTEGRASE"/>
    <property type="match status" value="1"/>
</dbReference>
<sequence>MLAMADINSIKYLREKKGYSISQIANIHNINWRTAKKYSDRDDWNIEIKKKKRSSLKDEYYEIVYIWLKEDLKLPRKQRHTAQRVYERLVEEHNFPGSNRTVRLWVAEIKKELYKPQNEVYVKLSAQPGTAQADFGKVQVIEKGVIKQYSSLVLSFPYSNAAFTQLMPAENSECLQEALKNIFEFLGGTPGKITFDNLTAAVAKIKANGERELTESFQRFCLHYGFEPIFCNVQAANEKGNVENKVGYIRRNFFVPLPEINDLESFNRELLQKSLKYLDKTHYEKQQKIRDLFAEDQQQLKVLPPKPFYPYTTATVTVDKYGRIKHNQIYYYGIPAKPGESLLVVARWNTLTIYNSQMEVITEIPRAYKQKEVEIDWKAFFDLVKKKPKAFLHSTHYEFLPPNVKKYLTIEDNEQRKERLWQMAEFLEEYPLNLIEQALSNFNEYTNIDPARIKLLAYKIASNSRTAPLPLEINNQNYSGFDPDLTRYERLLRGQRENG</sequence>
<dbReference type="PANTHER" id="PTHR35004">
    <property type="entry name" value="TRANSPOSASE RV3428C-RELATED"/>
    <property type="match status" value="1"/>
</dbReference>
<dbReference type="InterPro" id="IPR012337">
    <property type="entry name" value="RNaseH-like_sf"/>
</dbReference>
<dbReference type="RefSeq" id="WP_179393653.1">
    <property type="nucleotide sequence ID" value="NZ_JACCBS010000001.1"/>
</dbReference>
<comment type="caution">
    <text evidence="2">The sequence shown here is derived from an EMBL/GenBank/DDBJ whole genome shotgun (WGS) entry which is preliminary data.</text>
</comment>
<protein>
    <submittedName>
        <fullName evidence="2">Transposase</fullName>
    </submittedName>
</protein>
<name>A0ABX2R631_9THEO</name>
<dbReference type="InterPro" id="IPR036397">
    <property type="entry name" value="RNaseH_sf"/>
</dbReference>
<dbReference type="EMBL" id="JACCBS010000001">
    <property type="protein sequence ID" value="NYE56629.1"/>
    <property type="molecule type" value="Genomic_DNA"/>
</dbReference>
<proteinExistence type="predicted"/>